<evidence type="ECO:0000313" key="2">
    <source>
        <dbReference type="EMBL" id="KAE9411521.1"/>
    </source>
</evidence>
<sequence>MLSVSSYDNSSLRKMVSHSRIPLEIEFTATRIDHAPQLFQSCMEVVRGFEKGEKAKVSALLEIQALLAAANLSQESLAQSLALYLKLLDSIESKRKKAAEQGGNGDPNVAATSRKRTREEEEEGSDDGSETQGDGGPSRRKIDETVLPWLNRAFSSKVNLSESRESRPLDKKDSNSGDWQIVFASTLRHLPSSSLIEAMSLKSMGRVNTTSDFWSTLSDHYKVTRQSAIDFRSLVNTNSPISTRTAGILG</sequence>
<feature type="compositionally biased region" description="Acidic residues" evidence="1">
    <location>
        <begin position="120"/>
        <end position="129"/>
    </location>
</feature>
<dbReference type="OrthoDB" id="10634118at2759"/>
<proteinExistence type="predicted"/>
<organism evidence="2 3">
    <name type="scientific">Gymnopus androsaceus JB14</name>
    <dbReference type="NCBI Taxonomy" id="1447944"/>
    <lineage>
        <taxon>Eukaryota</taxon>
        <taxon>Fungi</taxon>
        <taxon>Dikarya</taxon>
        <taxon>Basidiomycota</taxon>
        <taxon>Agaricomycotina</taxon>
        <taxon>Agaricomycetes</taxon>
        <taxon>Agaricomycetidae</taxon>
        <taxon>Agaricales</taxon>
        <taxon>Marasmiineae</taxon>
        <taxon>Omphalotaceae</taxon>
        <taxon>Gymnopus</taxon>
    </lineage>
</organism>
<feature type="region of interest" description="Disordered" evidence="1">
    <location>
        <begin position="97"/>
        <end position="142"/>
    </location>
</feature>
<accession>A0A6A4ILM6</accession>
<gene>
    <name evidence="2" type="ORF">BT96DRAFT_1029532</name>
</gene>
<evidence type="ECO:0000256" key="1">
    <source>
        <dbReference type="SAM" id="MobiDB-lite"/>
    </source>
</evidence>
<reference evidence="2" key="1">
    <citation type="journal article" date="2019" name="Environ. Microbiol.">
        <title>Fungal ecological strategies reflected in gene transcription - a case study of two litter decomposers.</title>
        <authorList>
            <person name="Barbi F."/>
            <person name="Kohler A."/>
            <person name="Barry K."/>
            <person name="Baskaran P."/>
            <person name="Daum C."/>
            <person name="Fauchery L."/>
            <person name="Ihrmark K."/>
            <person name="Kuo A."/>
            <person name="LaButti K."/>
            <person name="Lipzen A."/>
            <person name="Morin E."/>
            <person name="Grigoriev I.V."/>
            <person name="Henrissat B."/>
            <person name="Lindahl B."/>
            <person name="Martin F."/>
        </authorList>
    </citation>
    <scope>NUCLEOTIDE SEQUENCE</scope>
    <source>
        <strain evidence="2">JB14</strain>
    </source>
</reference>
<dbReference type="EMBL" id="ML769383">
    <property type="protein sequence ID" value="KAE9411521.1"/>
    <property type="molecule type" value="Genomic_DNA"/>
</dbReference>
<keyword evidence="3" id="KW-1185">Reference proteome</keyword>
<dbReference type="AlphaFoldDB" id="A0A6A4ILM6"/>
<protein>
    <submittedName>
        <fullName evidence="2">Uncharacterized protein</fullName>
    </submittedName>
</protein>
<name>A0A6A4ILM6_9AGAR</name>
<evidence type="ECO:0000313" key="3">
    <source>
        <dbReference type="Proteomes" id="UP000799118"/>
    </source>
</evidence>
<dbReference type="Proteomes" id="UP000799118">
    <property type="component" value="Unassembled WGS sequence"/>
</dbReference>